<reference evidence="2" key="1">
    <citation type="journal article" date="2023" name="Mol. Phylogenet. Evol.">
        <title>Genome-scale phylogeny and comparative genomics of the fungal order Sordariales.</title>
        <authorList>
            <person name="Hensen N."/>
            <person name="Bonometti L."/>
            <person name="Westerberg I."/>
            <person name="Brannstrom I.O."/>
            <person name="Guillou S."/>
            <person name="Cros-Aarteil S."/>
            <person name="Calhoun S."/>
            <person name="Haridas S."/>
            <person name="Kuo A."/>
            <person name="Mondo S."/>
            <person name="Pangilinan J."/>
            <person name="Riley R."/>
            <person name="LaButti K."/>
            <person name="Andreopoulos B."/>
            <person name="Lipzen A."/>
            <person name="Chen C."/>
            <person name="Yan M."/>
            <person name="Daum C."/>
            <person name="Ng V."/>
            <person name="Clum A."/>
            <person name="Steindorff A."/>
            <person name="Ohm R.A."/>
            <person name="Martin F."/>
            <person name="Silar P."/>
            <person name="Natvig D.O."/>
            <person name="Lalanne C."/>
            <person name="Gautier V."/>
            <person name="Ament-Velasquez S.L."/>
            <person name="Kruys A."/>
            <person name="Hutchinson M.I."/>
            <person name="Powell A.J."/>
            <person name="Barry K."/>
            <person name="Miller A.N."/>
            <person name="Grigoriev I.V."/>
            <person name="Debuchy R."/>
            <person name="Gladieux P."/>
            <person name="Hiltunen Thoren M."/>
            <person name="Johannesson H."/>
        </authorList>
    </citation>
    <scope>NUCLEOTIDE SEQUENCE</scope>
    <source>
        <strain evidence="2">CBS 532.94</strain>
    </source>
</reference>
<proteinExistence type="predicted"/>
<dbReference type="EMBL" id="MU860524">
    <property type="protein sequence ID" value="KAK4233563.1"/>
    <property type="molecule type" value="Genomic_DNA"/>
</dbReference>
<evidence type="ECO:0000313" key="3">
    <source>
        <dbReference type="Proteomes" id="UP001303760"/>
    </source>
</evidence>
<reference evidence="2" key="2">
    <citation type="submission" date="2023-05" db="EMBL/GenBank/DDBJ databases">
        <authorList>
            <consortium name="Lawrence Berkeley National Laboratory"/>
            <person name="Steindorff A."/>
            <person name="Hensen N."/>
            <person name="Bonometti L."/>
            <person name="Westerberg I."/>
            <person name="Brannstrom I.O."/>
            <person name="Guillou S."/>
            <person name="Cros-Aarteil S."/>
            <person name="Calhoun S."/>
            <person name="Haridas S."/>
            <person name="Kuo A."/>
            <person name="Mondo S."/>
            <person name="Pangilinan J."/>
            <person name="Riley R."/>
            <person name="Labutti K."/>
            <person name="Andreopoulos B."/>
            <person name="Lipzen A."/>
            <person name="Chen C."/>
            <person name="Yanf M."/>
            <person name="Daum C."/>
            <person name="Ng V."/>
            <person name="Clum A."/>
            <person name="Ohm R."/>
            <person name="Martin F."/>
            <person name="Silar P."/>
            <person name="Natvig D."/>
            <person name="Lalanne C."/>
            <person name="Gautier V."/>
            <person name="Ament-Velasquez S.L."/>
            <person name="Kruys A."/>
            <person name="Hutchinson M.I."/>
            <person name="Powell A.J."/>
            <person name="Barry K."/>
            <person name="Miller A.N."/>
            <person name="Grigoriev I.V."/>
            <person name="Debuchy R."/>
            <person name="Gladieux P."/>
            <person name="Thoren M.H."/>
            <person name="Johannesson H."/>
        </authorList>
    </citation>
    <scope>NUCLEOTIDE SEQUENCE</scope>
    <source>
        <strain evidence="2">CBS 532.94</strain>
    </source>
</reference>
<dbReference type="Proteomes" id="UP001303760">
    <property type="component" value="Unassembled WGS sequence"/>
</dbReference>
<evidence type="ECO:0000313" key="2">
    <source>
        <dbReference type="EMBL" id="KAK4233563.1"/>
    </source>
</evidence>
<feature type="compositionally biased region" description="Polar residues" evidence="1">
    <location>
        <begin position="1"/>
        <end position="11"/>
    </location>
</feature>
<sequence>MPNHNDMNTNAGGEMATPSRSSREVAELAIELADTMSDHWAQLPFKNSPEDVEAMRKCMTELAKFYLNRRRSLDYIVYRMFEAVWASTMKPDPPFEFADRKPARFSREPVFVASELLGRLGDGDPISVAIDYIAEQVAGFTDKRPKGATTRSQTVAPRQPRPQRSQQPPQAVQRPQQQQQTAQRSQQPQQMAQPRPQQKNALQPASKPASRREERPLLPAMPLEVPNKDPEPSLPTVSRREDPVSINRPQSLQEEIYNHIQAFGASVRKLKDDTDAFDKLKEEAEWRLGAFRWPRHRDANAFWFLKAIVGFTTSMHMVLFGDKYKPADPRSPVLIWAKEKCAELVEEKRWAECDQAISMALAPSLGCLISTERTSGERTQNLSTADDDSGHV</sequence>
<protein>
    <submittedName>
        <fullName evidence="2">Uncharacterized protein</fullName>
    </submittedName>
</protein>
<organism evidence="2 3">
    <name type="scientific">Achaetomium macrosporum</name>
    <dbReference type="NCBI Taxonomy" id="79813"/>
    <lineage>
        <taxon>Eukaryota</taxon>
        <taxon>Fungi</taxon>
        <taxon>Dikarya</taxon>
        <taxon>Ascomycota</taxon>
        <taxon>Pezizomycotina</taxon>
        <taxon>Sordariomycetes</taxon>
        <taxon>Sordariomycetidae</taxon>
        <taxon>Sordariales</taxon>
        <taxon>Chaetomiaceae</taxon>
        <taxon>Achaetomium</taxon>
    </lineage>
</organism>
<feature type="region of interest" description="Disordered" evidence="1">
    <location>
        <begin position="1"/>
        <end position="21"/>
    </location>
</feature>
<feature type="compositionally biased region" description="Low complexity" evidence="1">
    <location>
        <begin position="156"/>
        <end position="198"/>
    </location>
</feature>
<dbReference type="AlphaFoldDB" id="A0AAN7C1E3"/>
<name>A0AAN7C1E3_9PEZI</name>
<comment type="caution">
    <text evidence="2">The sequence shown here is derived from an EMBL/GenBank/DDBJ whole genome shotgun (WGS) entry which is preliminary data.</text>
</comment>
<evidence type="ECO:0000256" key="1">
    <source>
        <dbReference type="SAM" id="MobiDB-lite"/>
    </source>
</evidence>
<feature type="region of interest" description="Disordered" evidence="1">
    <location>
        <begin position="143"/>
        <end position="243"/>
    </location>
</feature>
<keyword evidence="3" id="KW-1185">Reference proteome</keyword>
<accession>A0AAN7C1E3</accession>
<gene>
    <name evidence="2" type="ORF">C8A03DRAFT_38713</name>
</gene>